<dbReference type="Gene3D" id="2.60.40.10">
    <property type="entry name" value="Immunoglobulins"/>
    <property type="match status" value="3"/>
</dbReference>
<feature type="transmembrane region" description="Helical" evidence="1">
    <location>
        <begin position="462"/>
        <end position="483"/>
    </location>
</feature>
<dbReference type="Proteomes" id="UP001596283">
    <property type="component" value="Unassembled WGS sequence"/>
</dbReference>
<keyword evidence="6" id="KW-1185">Reference proteome</keyword>
<name>A0ABW1TKM3_9LACO</name>
<evidence type="ECO:0000313" key="5">
    <source>
        <dbReference type="EMBL" id="MFC6261871.1"/>
    </source>
</evidence>
<keyword evidence="1" id="KW-0472">Membrane</keyword>
<evidence type="ECO:0000256" key="2">
    <source>
        <dbReference type="SAM" id="SignalP"/>
    </source>
</evidence>
<dbReference type="EMBL" id="JBHSSI010000084">
    <property type="protein sequence ID" value="MFC6261871.1"/>
    <property type="molecule type" value="Genomic_DNA"/>
</dbReference>
<dbReference type="InterPro" id="IPR032364">
    <property type="entry name" value="GramPos_pilinD1_N"/>
</dbReference>
<feature type="domain" description="Gram-positive pilin subunit D1 N-terminal" evidence="3">
    <location>
        <begin position="35"/>
        <end position="200"/>
    </location>
</feature>
<feature type="signal peptide" evidence="2">
    <location>
        <begin position="1"/>
        <end position="29"/>
    </location>
</feature>
<organism evidence="5 6">
    <name type="scientific">Levilactobacillus fujinensis</name>
    <dbReference type="NCBI Taxonomy" id="2486024"/>
    <lineage>
        <taxon>Bacteria</taxon>
        <taxon>Bacillati</taxon>
        <taxon>Bacillota</taxon>
        <taxon>Bacilli</taxon>
        <taxon>Lactobacillales</taxon>
        <taxon>Lactobacillaceae</taxon>
        <taxon>Levilactobacillus</taxon>
    </lineage>
</organism>
<evidence type="ECO:0000256" key="1">
    <source>
        <dbReference type="SAM" id="Phobius"/>
    </source>
</evidence>
<comment type="caution">
    <text evidence="5">The sequence shown here is derived from an EMBL/GenBank/DDBJ whole genome shotgun (WGS) entry which is preliminary data.</text>
</comment>
<proteinExistence type="predicted"/>
<dbReference type="Pfam" id="PF17802">
    <property type="entry name" value="SpaA"/>
    <property type="match status" value="2"/>
</dbReference>
<dbReference type="InterPro" id="IPR041033">
    <property type="entry name" value="SpaA_PFL_dom_1"/>
</dbReference>
<keyword evidence="2" id="KW-0732">Signal</keyword>
<dbReference type="InterPro" id="IPR013783">
    <property type="entry name" value="Ig-like_fold"/>
</dbReference>
<feature type="domain" description="SpaA-like prealbumin fold" evidence="4">
    <location>
        <begin position="223"/>
        <end position="277"/>
    </location>
</feature>
<evidence type="ECO:0000313" key="6">
    <source>
        <dbReference type="Proteomes" id="UP001596283"/>
    </source>
</evidence>
<sequence>MKFTKLRQLALATFAFCGLTLGGQMTATASDATPSEVTMVLHKLENKTGAELQNTGDEITSLGELIPYDADTFGNVTYSIYDVTDRFEGADGKGQMTSEDFKEKRNALINEITGNSATPEDILQAQETFVKQNELKLVATQELGGKSGVLEFKQKLTNSGFYLIMEMDAPTDHLTKLSAPMIVGLPLNNKDTIHLYPKNVVADNVDPTIHKVGINPEAPTSNDHIVLKDVEFELKREDNQPLANGDLTTTLTTGDNGNVEFGGLKAGVWYVLTESSIAKYPWYQQTEVRDEKISLKFTVDKFGNIKDYKTSPSADYFKIKGSEIGIVNYLILGEAKFQKIDASSENALAGAKFKVQSIDKDGKIAWAVFDGNQFVKWVDDKADGTELVSGADGNFGITGVPYIYDKEVRQVTQYNLVETQAPAGYARLKHATEFKIDNGETTEIETKVIKNKRYALPITGGMGIWLFLLVGTLLMGGAGYLYYRQRKAT</sequence>
<keyword evidence="1" id="KW-0812">Transmembrane</keyword>
<dbReference type="SUPFAM" id="SSF49478">
    <property type="entry name" value="Cna protein B-type domain"/>
    <property type="match status" value="1"/>
</dbReference>
<dbReference type="NCBIfam" id="TIGR01167">
    <property type="entry name" value="LPXTG_anchor"/>
    <property type="match status" value="1"/>
</dbReference>
<accession>A0ABW1TKM3</accession>
<keyword evidence="1" id="KW-1133">Transmembrane helix</keyword>
<evidence type="ECO:0000259" key="3">
    <source>
        <dbReference type="Pfam" id="PF16555"/>
    </source>
</evidence>
<dbReference type="Pfam" id="PF16555">
    <property type="entry name" value="GramPos_pilinD1"/>
    <property type="match status" value="1"/>
</dbReference>
<feature type="domain" description="SpaA-like prealbumin fold" evidence="4">
    <location>
        <begin position="334"/>
        <end position="447"/>
    </location>
</feature>
<reference evidence="6" key="1">
    <citation type="journal article" date="2019" name="Int. J. Syst. Evol. Microbiol.">
        <title>The Global Catalogue of Microorganisms (GCM) 10K type strain sequencing project: providing services to taxonomists for standard genome sequencing and annotation.</title>
        <authorList>
            <consortium name="The Broad Institute Genomics Platform"/>
            <consortium name="The Broad Institute Genome Sequencing Center for Infectious Disease"/>
            <person name="Wu L."/>
            <person name="Ma J."/>
        </authorList>
    </citation>
    <scope>NUCLEOTIDE SEQUENCE [LARGE SCALE GENOMIC DNA]</scope>
    <source>
        <strain evidence="6">CCM 8908</strain>
    </source>
</reference>
<evidence type="ECO:0000259" key="4">
    <source>
        <dbReference type="Pfam" id="PF17802"/>
    </source>
</evidence>
<dbReference type="RefSeq" id="WP_125688703.1">
    <property type="nucleotide sequence ID" value="NZ_JBHSSI010000084.1"/>
</dbReference>
<feature type="chain" id="PRO_5047422145" evidence="2">
    <location>
        <begin position="30"/>
        <end position="489"/>
    </location>
</feature>
<protein>
    <submittedName>
        <fullName evidence="5">Pilin N-terminal domain-containing protein</fullName>
    </submittedName>
</protein>
<gene>
    <name evidence="5" type="ORF">ACFP1C_13130</name>
</gene>